<name>A0A447T4X1_CHRVL</name>
<evidence type="ECO:0000256" key="1">
    <source>
        <dbReference type="SAM" id="MobiDB-lite"/>
    </source>
</evidence>
<organism evidence="2 3">
    <name type="scientific">Chromobacterium violaceum</name>
    <dbReference type="NCBI Taxonomy" id="536"/>
    <lineage>
        <taxon>Bacteria</taxon>
        <taxon>Pseudomonadati</taxon>
        <taxon>Pseudomonadota</taxon>
        <taxon>Betaproteobacteria</taxon>
        <taxon>Neisseriales</taxon>
        <taxon>Chromobacteriaceae</taxon>
        <taxon>Chromobacterium</taxon>
    </lineage>
</organism>
<sequence>MLRGWHDVYARFGANTLKTFGAPSEPGVRLGEDGIFFIDIRPLWRQWEGDGGDRRRPAHLGSRRRRIGAGAENGIRRLIHKPPPVLDFIHTRYASPCCNSTASSSAASLHSASHSSA</sequence>
<accession>A0A447T4X1</accession>
<reference evidence="2 3" key="1">
    <citation type="submission" date="2018-12" db="EMBL/GenBank/DDBJ databases">
        <authorList>
            <consortium name="Pathogen Informatics"/>
        </authorList>
    </citation>
    <scope>NUCLEOTIDE SEQUENCE [LARGE SCALE GENOMIC DNA]</scope>
    <source>
        <strain evidence="2 3">NCTC9695</strain>
    </source>
</reference>
<proteinExistence type="predicted"/>
<evidence type="ECO:0000313" key="2">
    <source>
        <dbReference type="EMBL" id="VEB39925.1"/>
    </source>
</evidence>
<gene>
    <name evidence="2" type="ORF">NCTC9695_00310</name>
</gene>
<protein>
    <submittedName>
        <fullName evidence="2">Uncharacterized protein</fullName>
    </submittedName>
</protein>
<evidence type="ECO:0000313" key="3">
    <source>
        <dbReference type="Proteomes" id="UP000275777"/>
    </source>
</evidence>
<feature type="region of interest" description="Disordered" evidence="1">
    <location>
        <begin position="98"/>
        <end position="117"/>
    </location>
</feature>
<dbReference type="Proteomes" id="UP000275777">
    <property type="component" value="Chromosome"/>
</dbReference>
<dbReference type="EMBL" id="LR134182">
    <property type="protein sequence ID" value="VEB39925.1"/>
    <property type="molecule type" value="Genomic_DNA"/>
</dbReference>
<feature type="compositionally biased region" description="Low complexity" evidence="1">
    <location>
        <begin position="100"/>
        <end position="117"/>
    </location>
</feature>
<dbReference type="AlphaFoldDB" id="A0A447T4X1"/>